<protein>
    <submittedName>
        <fullName evidence="1">RHS repeat-associated core domain-containing protein</fullName>
    </submittedName>
</protein>
<evidence type="ECO:0000313" key="1">
    <source>
        <dbReference type="EMBL" id="WGO93038.1"/>
    </source>
</evidence>
<organism evidence="1 2">
    <name type="scientific">Pseudomonas viciae</name>
    <dbReference type="NCBI Taxonomy" id="2505979"/>
    <lineage>
        <taxon>Bacteria</taxon>
        <taxon>Pseudomonadati</taxon>
        <taxon>Pseudomonadota</taxon>
        <taxon>Gammaproteobacteria</taxon>
        <taxon>Pseudomonadales</taxon>
        <taxon>Pseudomonadaceae</taxon>
        <taxon>Pseudomonas</taxon>
    </lineage>
</organism>
<name>A0ABY8PCT7_9PSED</name>
<dbReference type="NCBIfam" id="TIGR03696">
    <property type="entry name" value="Rhs_assc_core"/>
    <property type="match status" value="1"/>
</dbReference>
<dbReference type="InterPro" id="IPR022385">
    <property type="entry name" value="Rhs_assc_core"/>
</dbReference>
<sequence length="337" mass="38050">MSANRKTPLCRYRYDPLDRLADCTPSAQTRTQRFYLKERLTSEIQGSVQRLVFQQGDQLLAQQQRQDDVVETTLLAIDLQHSVLYALDATRPHPFAYAPYGHRSPENGLLSLLGFNGERPDPVTGHYLLGNGYRAFNPVLMRFNSPDSMSPFGKGGLNAYAYGQGDPINTSDPTGHFNFITSPLKGVLNRAKLRTPKEIVYVHGVKLRISPGQELETFIRNPTTPFSPLKRPLSPEIIDSGIPQLELSLINDSNHLIKQELQAAHIIKLRPVSHNKIRKLSNFLENIKLSRTAHRANLEYFKRRTQELTPSSDDPPPSYKKTIFWSSGHTPGEILRG</sequence>
<dbReference type="Proteomes" id="UP001227386">
    <property type="component" value="Chromosome"/>
</dbReference>
<dbReference type="SUPFAM" id="SSF56399">
    <property type="entry name" value="ADP-ribosylation"/>
    <property type="match status" value="1"/>
</dbReference>
<gene>
    <name evidence="1" type="ORF">QCD61_25725</name>
</gene>
<accession>A0ABY8PCT7</accession>
<dbReference type="RefSeq" id="WP_280944507.1">
    <property type="nucleotide sequence ID" value="NZ_CP123771.1"/>
</dbReference>
<evidence type="ECO:0000313" key="2">
    <source>
        <dbReference type="Proteomes" id="UP001227386"/>
    </source>
</evidence>
<proteinExistence type="predicted"/>
<keyword evidence="2" id="KW-1185">Reference proteome</keyword>
<dbReference type="EMBL" id="CP123771">
    <property type="protein sequence ID" value="WGO93038.1"/>
    <property type="molecule type" value="Genomic_DNA"/>
</dbReference>
<dbReference type="Gene3D" id="2.180.10.10">
    <property type="entry name" value="RHS repeat-associated core"/>
    <property type="match status" value="1"/>
</dbReference>
<reference evidence="1 2" key="1">
    <citation type="journal article" date="2012" name="Appl. Soil Ecol.">
        <title>Isolation and characterization of new plant growth-promoting bacterial endophytes.</title>
        <authorList>
            <person name="Rashid S."/>
            <person name="Charles T.C."/>
            <person name="Glick B.R."/>
        </authorList>
    </citation>
    <scope>NUCLEOTIDE SEQUENCE [LARGE SCALE GENOMIC DNA]</scope>
    <source>
        <strain evidence="1 2">YsS1</strain>
    </source>
</reference>